<accession>A0A9W4CXG7</accession>
<proteinExistence type="predicted"/>
<dbReference type="AlphaFoldDB" id="A0A9W4CXG7"/>
<organism evidence="1 2">
    <name type="scientific">Blumeria graminis f. sp. triticale</name>
    <dbReference type="NCBI Taxonomy" id="1689686"/>
    <lineage>
        <taxon>Eukaryota</taxon>
        <taxon>Fungi</taxon>
        <taxon>Dikarya</taxon>
        <taxon>Ascomycota</taxon>
        <taxon>Pezizomycotina</taxon>
        <taxon>Leotiomycetes</taxon>
        <taxon>Erysiphales</taxon>
        <taxon>Erysiphaceae</taxon>
        <taxon>Blumeria</taxon>
    </lineage>
</organism>
<name>A0A9W4CXG7_BLUGR</name>
<comment type="caution">
    <text evidence="1">The sequence shown here is derived from an EMBL/GenBank/DDBJ whole genome shotgun (WGS) entry which is preliminary data.</text>
</comment>
<sequence>MRKDTVRLMLVERVALTNLLVFPGKGLACD</sequence>
<dbReference type="Proteomes" id="UP000683417">
    <property type="component" value="Unassembled WGS sequence"/>
</dbReference>
<evidence type="ECO:0000313" key="1">
    <source>
        <dbReference type="EMBL" id="CAD6500368.1"/>
    </source>
</evidence>
<gene>
    <name evidence="1" type="ORF">BGTH12_LOCUS1726</name>
</gene>
<protein>
    <submittedName>
        <fullName evidence="1">BgTH12-07545</fullName>
    </submittedName>
</protein>
<evidence type="ECO:0000313" key="2">
    <source>
        <dbReference type="Proteomes" id="UP000683417"/>
    </source>
</evidence>
<dbReference type="EMBL" id="CAJHIT010000003">
    <property type="protein sequence ID" value="CAD6500368.1"/>
    <property type="molecule type" value="Genomic_DNA"/>
</dbReference>
<reference evidence="1" key="1">
    <citation type="submission" date="2020-10" db="EMBL/GenBank/DDBJ databases">
        <authorList>
            <person name="Muller C M."/>
        </authorList>
    </citation>
    <scope>NUCLEOTIDE SEQUENCE</scope>
    <source>
        <strain evidence="1">THUN-12</strain>
    </source>
</reference>